<dbReference type="GeneID" id="34568407"/>
<evidence type="ECO:0000256" key="1">
    <source>
        <dbReference type="SAM" id="MobiDB-lite"/>
    </source>
</evidence>
<dbReference type="Proteomes" id="UP000204584">
    <property type="component" value="Segment"/>
</dbReference>
<dbReference type="Gene3D" id="2.60.120.10">
    <property type="entry name" value="Jelly Rolls"/>
    <property type="match status" value="1"/>
</dbReference>
<dbReference type="InterPro" id="IPR014710">
    <property type="entry name" value="RmlC-like_jellyroll"/>
</dbReference>
<dbReference type="InterPro" id="IPR039935">
    <property type="entry name" value="YML079W-like"/>
</dbReference>
<dbReference type="Pfam" id="PF06172">
    <property type="entry name" value="Cupin_5"/>
    <property type="match status" value="1"/>
</dbReference>
<feature type="compositionally biased region" description="Polar residues" evidence="1">
    <location>
        <begin position="9"/>
        <end position="18"/>
    </location>
</feature>
<accession>A0A291ATU0</accession>
<feature type="domain" description="DUF985" evidence="2">
    <location>
        <begin position="31"/>
        <end position="160"/>
    </location>
</feature>
<organism evidence="3 4">
    <name type="scientific">Pandoravirus salinus</name>
    <dbReference type="NCBI Taxonomy" id="1349410"/>
    <lineage>
        <taxon>Viruses</taxon>
        <taxon>Pandoravirus</taxon>
    </lineage>
</organism>
<keyword evidence="4" id="KW-1185">Reference proteome</keyword>
<dbReference type="EMBL" id="KC977571">
    <property type="protein sequence ID" value="ATE82303.1"/>
    <property type="molecule type" value="Genomic_DNA"/>
</dbReference>
<dbReference type="RefSeq" id="YP_009430142.1">
    <property type="nucleotide sequence ID" value="NC_022098.1"/>
</dbReference>
<dbReference type="PANTHER" id="PTHR33387:SF3">
    <property type="entry name" value="DUF985 DOMAIN-CONTAINING PROTEIN"/>
    <property type="match status" value="1"/>
</dbReference>
<proteinExistence type="predicted"/>
<name>A0A291ATU0_9VIRU</name>
<sequence length="170" mass="18782">MATPKGTDTPGTPHTATDYTDADDEQEEVDSIIARLGMTQHAEGGYYATVNRVAPEAGSDRAPYSVIYFLLDRKQRSHWHRLDAAEVWFWHKGSPLEMSVSDTGERVDSTHVLGSDLTANQKLQVVVPRGAWQTARPVDGWTLVSCMMVPQFAWSGFTLAPPDWVPGVPI</sequence>
<dbReference type="InterPro" id="IPR009327">
    <property type="entry name" value="Cupin_DUF985"/>
</dbReference>
<dbReference type="SUPFAM" id="SSF51182">
    <property type="entry name" value="RmlC-like cupins"/>
    <property type="match status" value="1"/>
</dbReference>
<dbReference type="PANTHER" id="PTHR33387">
    <property type="entry name" value="RMLC-LIKE JELLY ROLL FOLD PROTEIN"/>
    <property type="match status" value="1"/>
</dbReference>
<evidence type="ECO:0000313" key="4">
    <source>
        <dbReference type="Proteomes" id="UP000204584"/>
    </source>
</evidence>
<dbReference type="CDD" id="cd06121">
    <property type="entry name" value="cupin_YML079wp"/>
    <property type="match status" value="1"/>
</dbReference>
<evidence type="ECO:0000313" key="3">
    <source>
        <dbReference type="EMBL" id="ATE82303.1"/>
    </source>
</evidence>
<reference evidence="3 4" key="1">
    <citation type="journal article" date="2013" name="Science">
        <title>Pandoraviruses: amoeba viruses with genomes up to 2.5 Mb reaching that of parasitic eukaryotes.</title>
        <authorList>
            <person name="Philippe N."/>
            <person name="Legendre M."/>
            <person name="Doutre G."/>
            <person name="Coute Y."/>
            <person name="Poirot O."/>
            <person name="Lescot M."/>
            <person name="Arslan D."/>
            <person name="Seltzer V."/>
            <person name="Bertaux L."/>
            <person name="Bruley C."/>
            <person name="Garin J."/>
            <person name="Claverie J.M."/>
            <person name="Abergel C."/>
        </authorList>
    </citation>
    <scope>NUCLEOTIDE SEQUENCE [LARGE SCALE GENOMIC DNA]</scope>
</reference>
<dbReference type="InterPro" id="IPR011051">
    <property type="entry name" value="RmlC_Cupin_sf"/>
</dbReference>
<evidence type="ECO:0000259" key="2">
    <source>
        <dbReference type="Pfam" id="PF06172"/>
    </source>
</evidence>
<feature type="region of interest" description="Disordered" evidence="1">
    <location>
        <begin position="1"/>
        <end position="26"/>
    </location>
</feature>
<gene>
    <name evidence="3" type="ORF">psal_cds_1281</name>
</gene>
<protein>
    <submittedName>
        <fullName evidence="3">Cupin</fullName>
    </submittedName>
</protein>
<dbReference type="KEGG" id="vg:34568407"/>